<evidence type="ECO:0000313" key="4">
    <source>
        <dbReference type="Proteomes" id="UP000217944"/>
    </source>
</evidence>
<dbReference type="PANTHER" id="PTHR38342:SF1">
    <property type="entry name" value="SLR5037 PROTEIN"/>
    <property type="match status" value="1"/>
</dbReference>
<feature type="domain" description="DUF302" evidence="2">
    <location>
        <begin position="66"/>
        <end position="130"/>
    </location>
</feature>
<evidence type="ECO:0000256" key="1">
    <source>
        <dbReference type="SAM" id="Phobius"/>
    </source>
</evidence>
<dbReference type="Pfam" id="PF03625">
    <property type="entry name" value="DUF302"/>
    <property type="match status" value="1"/>
</dbReference>
<name>A0A292YBE2_9BACT</name>
<evidence type="ECO:0000259" key="2">
    <source>
        <dbReference type="Pfam" id="PF03625"/>
    </source>
</evidence>
<sequence>MNKKSLLGGFIIGFVVAVFLIPLFFKISAENLFFKQIKSPYSFEKTVNLLANRIAHQPGWHIVTVINQEEEVKKYGGPDVGKVAIIKFCNAKLSGKMLSDDDTKFMAVKMPLSIAVYEDSKGQVFISLMNGYLLTRMLSHTKEGKIMEKVVKDIESILSFVHFRYSIF</sequence>
<proteinExistence type="predicted"/>
<dbReference type="Gene3D" id="3.30.310.70">
    <property type="entry name" value="TT1751-like domain"/>
    <property type="match status" value="1"/>
</dbReference>
<protein>
    <recommendedName>
        <fullName evidence="2">DUF302 domain-containing protein</fullName>
    </recommendedName>
</protein>
<gene>
    <name evidence="3" type="ORF">LNAT_P0713</name>
</gene>
<dbReference type="PANTHER" id="PTHR38342">
    <property type="entry name" value="SLR5037 PROTEIN"/>
    <property type="match status" value="1"/>
</dbReference>
<keyword evidence="1" id="KW-0812">Transmembrane</keyword>
<dbReference type="EMBL" id="BDME01000001">
    <property type="protein sequence ID" value="GAX87417.1"/>
    <property type="molecule type" value="Genomic_DNA"/>
</dbReference>
<dbReference type="AlphaFoldDB" id="A0A292YBE2"/>
<accession>A0A292YBE2</accession>
<reference evidence="3 4" key="1">
    <citation type="journal article" date="2017" name="Syst. Appl. Microbiol.">
        <title>Lebetimonas natsushimae sp. nov., a novel strictly anaerobic, moderately thermophilic chemoautotroph isolated from a deep-sea hydrothermal vent polychaete nest in the Mid-Okinawa Trough.</title>
        <authorList>
            <person name="Nagata R."/>
            <person name="Takaki Y."/>
            <person name="Tame A."/>
            <person name="Nunoura T."/>
            <person name="Muto H."/>
            <person name="Mino S."/>
            <person name="Sawayama S."/>
            <person name="Takai K."/>
            <person name="Nakagawa S."/>
        </authorList>
    </citation>
    <scope>NUCLEOTIDE SEQUENCE [LARGE SCALE GENOMIC DNA]</scope>
    <source>
        <strain evidence="3 4">HS1857</strain>
    </source>
</reference>
<dbReference type="CDD" id="cd14797">
    <property type="entry name" value="DUF302"/>
    <property type="match status" value="1"/>
</dbReference>
<dbReference type="InterPro" id="IPR035923">
    <property type="entry name" value="TT1751-like_sf"/>
</dbReference>
<comment type="caution">
    <text evidence="3">The sequence shown here is derived from an EMBL/GenBank/DDBJ whole genome shotgun (WGS) entry which is preliminary data.</text>
</comment>
<dbReference type="SUPFAM" id="SSF103247">
    <property type="entry name" value="TT1751-like"/>
    <property type="match status" value="1"/>
</dbReference>
<keyword evidence="1" id="KW-1133">Transmembrane helix</keyword>
<evidence type="ECO:0000313" key="3">
    <source>
        <dbReference type="EMBL" id="GAX87417.1"/>
    </source>
</evidence>
<dbReference type="Proteomes" id="UP000217944">
    <property type="component" value="Unassembled WGS sequence"/>
</dbReference>
<feature type="transmembrane region" description="Helical" evidence="1">
    <location>
        <begin position="6"/>
        <end position="25"/>
    </location>
</feature>
<keyword evidence="4" id="KW-1185">Reference proteome</keyword>
<dbReference type="RefSeq" id="WP_096258555.1">
    <property type="nucleotide sequence ID" value="NZ_BDME01000001.1"/>
</dbReference>
<dbReference type="OrthoDB" id="5373243at2"/>
<organism evidence="3 4">
    <name type="scientific">Lebetimonas natsushimae</name>
    <dbReference type="NCBI Taxonomy" id="1936991"/>
    <lineage>
        <taxon>Bacteria</taxon>
        <taxon>Pseudomonadati</taxon>
        <taxon>Campylobacterota</taxon>
        <taxon>Epsilonproteobacteria</taxon>
        <taxon>Nautiliales</taxon>
        <taxon>Nautiliaceae</taxon>
        <taxon>Lebetimonas</taxon>
    </lineage>
</organism>
<dbReference type="InterPro" id="IPR005180">
    <property type="entry name" value="DUF302"/>
</dbReference>
<keyword evidence="1" id="KW-0472">Membrane</keyword>